<keyword evidence="10 13" id="KW-0503">Monooxygenase</keyword>
<evidence type="ECO:0000256" key="6">
    <source>
        <dbReference type="ARBA" id="ARBA00022723"/>
    </source>
</evidence>
<dbReference type="InterPro" id="IPR052306">
    <property type="entry name" value="CYP450_71D"/>
</dbReference>
<dbReference type="Proteomes" id="UP000092600">
    <property type="component" value="Unassembled WGS sequence"/>
</dbReference>
<keyword evidence="5" id="KW-0812">Transmembrane</keyword>
<dbReference type="GeneID" id="109722528"/>
<dbReference type="PANTHER" id="PTHR47953">
    <property type="entry name" value="OS08G0105600 PROTEIN"/>
    <property type="match status" value="1"/>
</dbReference>
<evidence type="ECO:0000313" key="14">
    <source>
        <dbReference type="EMBL" id="OAY62943.1"/>
    </source>
</evidence>
<dbReference type="OrthoDB" id="785055at2759"/>
<evidence type="ECO:0000256" key="8">
    <source>
        <dbReference type="ARBA" id="ARBA00023002"/>
    </source>
</evidence>
<dbReference type="GO" id="GO:0005506">
    <property type="term" value="F:iron ion binding"/>
    <property type="evidence" value="ECO:0007669"/>
    <property type="project" value="InterPro"/>
</dbReference>
<protein>
    <submittedName>
        <fullName evidence="14">Alpha-humulene 10-hydroxylase</fullName>
    </submittedName>
    <submittedName>
        <fullName evidence="17">Cytochrome P450 71D10-like</fullName>
    </submittedName>
</protein>
<dbReference type="AlphaFoldDB" id="A0A199UDW2"/>
<gene>
    <name evidence="17" type="primary">LOC109722528</name>
    <name evidence="14" type="ORF">ACMD2_23244</name>
</gene>
<evidence type="ECO:0000313" key="17">
    <source>
        <dbReference type="RefSeq" id="XP_020106240.1"/>
    </source>
</evidence>
<evidence type="ECO:0000256" key="13">
    <source>
        <dbReference type="RuleBase" id="RU000461"/>
    </source>
</evidence>
<keyword evidence="7" id="KW-1133">Transmembrane helix</keyword>
<dbReference type="PRINTS" id="PR00385">
    <property type="entry name" value="P450"/>
</dbReference>
<keyword evidence="4 12" id="KW-0349">Heme</keyword>
<proteinExistence type="inferred from homology"/>
<dbReference type="InterPro" id="IPR017972">
    <property type="entry name" value="Cyt_P450_CS"/>
</dbReference>
<dbReference type="GO" id="GO:0016705">
    <property type="term" value="F:oxidoreductase activity, acting on paired donors, with incorporation or reduction of molecular oxygen"/>
    <property type="evidence" value="ECO:0007669"/>
    <property type="project" value="InterPro"/>
</dbReference>
<keyword evidence="8 13" id="KW-0560">Oxidoreductase</keyword>
<dbReference type="Gramene" id="Aco018051.1.mrna1">
    <property type="protein sequence ID" value="Aco018051.1.mrna1.cds1"/>
    <property type="gene ID" value="Aco018051.1.path1"/>
</dbReference>
<reference evidence="17" key="2">
    <citation type="submission" date="2025-04" db="UniProtKB">
        <authorList>
            <consortium name="RefSeq"/>
        </authorList>
    </citation>
    <scope>IDENTIFICATION</scope>
    <source>
        <tissue evidence="17">Leaf</tissue>
    </source>
</reference>
<dbReference type="Gene3D" id="1.10.630.10">
    <property type="entry name" value="Cytochrome P450"/>
    <property type="match status" value="1"/>
</dbReference>
<evidence type="ECO:0000313" key="16">
    <source>
        <dbReference type="Proteomes" id="UP000515123"/>
    </source>
</evidence>
<sequence length="167" mass="18638">MDGIVEEAQVNEPSYLRLAVRRETLRLHPTAPLLLPREGQSTCHVEGYEIPAGTRIIVNAWAIARDPKYWSEPERFVPEQFAAPGDADYKGTNFEYLPFGSGRRMCPGMVFGLASVSVALAELLRRFDWRVPEGTTTAEELDMEETGGATAMRRVDLVLVATTRDPK</sequence>
<evidence type="ECO:0000256" key="9">
    <source>
        <dbReference type="ARBA" id="ARBA00023004"/>
    </source>
</evidence>
<dbReference type="EMBL" id="LSRQ01008408">
    <property type="protein sequence ID" value="OAY62943.1"/>
    <property type="molecule type" value="Genomic_DNA"/>
</dbReference>
<dbReference type="InterPro" id="IPR002401">
    <property type="entry name" value="Cyt_P450_E_grp-I"/>
</dbReference>
<evidence type="ECO:0000256" key="1">
    <source>
        <dbReference type="ARBA" id="ARBA00001971"/>
    </source>
</evidence>
<comment type="subcellular location">
    <subcellularLocation>
        <location evidence="2">Membrane</location>
        <topology evidence="2">Single-pass membrane protein</topology>
    </subcellularLocation>
</comment>
<keyword evidence="11" id="KW-0472">Membrane</keyword>
<evidence type="ECO:0000256" key="10">
    <source>
        <dbReference type="ARBA" id="ARBA00023033"/>
    </source>
</evidence>
<dbReference type="PROSITE" id="PS00086">
    <property type="entry name" value="CYTOCHROME_P450"/>
    <property type="match status" value="1"/>
</dbReference>
<evidence type="ECO:0000256" key="7">
    <source>
        <dbReference type="ARBA" id="ARBA00022989"/>
    </source>
</evidence>
<evidence type="ECO:0000313" key="15">
    <source>
        <dbReference type="Proteomes" id="UP000092600"/>
    </source>
</evidence>
<dbReference type="GO" id="GO:0004497">
    <property type="term" value="F:monooxygenase activity"/>
    <property type="evidence" value="ECO:0007669"/>
    <property type="project" value="UniProtKB-KW"/>
</dbReference>
<reference evidence="14 15" key="1">
    <citation type="journal article" date="2016" name="DNA Res.">
        <title>The draft genome of MD-2 pineapple using hybrid error correction of long reads.</title>
        <authorList>
            <person name="Redwan R.M."/>
            <person name="Saidin A."/>
            <person name="Kumar S.V."/>
        </authorList>
    </citation>
    <scope>NUCLEOTIDE SEQUENCE [LARGE SCALE GENOMIC DNA]</scope>
    <source>
        <strain evidence="15">cv. MD2</strain>
        <tissue evidence="14">Leaf</tissue>
    </source>
</reference>
<evidence type="ECO:0000256" key="4">
    <source>
        <dbReference type="ARBA" id="ARBA00022617"/>
    </source>
</evidence>
<dbReference type="InterPro" id="IPR036396">
    <property type="entry name" value="Cyt_P450_sf"/>
</dbReference>
<organism evidence="14 15">
    <name type="scientific">Ananas comosus</name>
    <name type="common">Pineapple</name>
    <name type="synonym">Ananas ananas</name>
    <dbReference type="NCBI Taxonomy" id="4615"/>
    <lineage>
        <taxon>Eukaryota</taxon>
        <taxon>Viridiplantae</taxon>
        <taxon>Streptophyta</taxon>
        <taxon>Embryophyta</taxon>
        <taxon>Tracheophyta</taxon>
        <taxon>Spermatophyta</taxon>
        <taxon>Magnoliopsida</taxon>
        <taxon>Liliopsida</taxon>
        <taxon>Poales</taxon>
        <taxon>Bromeliaceae</taxon>
        <taxon>Bromelioideae</taxon>
        <taxon>Ananas</taxon>
    </lineage>
</organism>
<evidence type="ECO:0000256" key="5">
    <source>
        <dbReference type="ARBA" id="ARBA00022692"/>
    </source>
</evidence>
<dbReference type="PANTHER" id="PTHR47953:SF19">
    <property type="entry name" value="OS06G0641600 PROTEIN"/>
    <property type="match status" value="1"/>
</dbReference>
<keyword evidence="6 12" id="KW-0479">Metal-binding</keyword>
<dbReference type="STRING" id="4615.A0A199UDW2"/>
<dbReference type="PRINTS" id="PR00463">
    <property type="entry name" value="EP450I"/>
</dbReference>
<dbReference type="Proteomes" id="UP000515123">
    <property type="component" value="Linkage group 1"/>
</dbReference>
<evidence type="ECO:0000256" key="2">
    <source>
        <dbReference type="ARBA" id="ARBA00004167"/>
    </source>
</evidence>
<keyword evidence="9 12" id="KW-0408">Iron</keyword>
<dbReference type="RefSeq" id="XP_020106240.1">
    <property type="nucleotide sequence ID" value="XM_020250651.1"/>
</dbReference>
<dbReference type="GO" id="GO:0016020">
    <property type="term" value="C:membrane"/>
    <property type="evidence" value="ECO:0007669"/>
    <property type="project" value="UniProtKB-SubCell"/>
</dbReference>
<comment type="cofactor">
    <cofactor evidence="1 12">
        <name>heme</name>
        <dbReference type="ChEBI" id="CHEBI:30413"/>
    </cofactor>
</comment>
<evidence type="ECO:0000256" key="11">
    <source>
        <dbReference type="ARBA" id="ARBA00023136"/>
    </source>
</evidence>
<accession>A0A199UDW2</accession>
<dbReference type="GO" id="GO:0020037">
    <property type="term" value="F:heme binding"/>
    <property type="evidence" value="ECO:0007669"/>
    <property type="project" value="InterPro"/>
</dbReference>
<dbReference type="Pfam" id="PF00067">
    <property type="entry name" value="p450"/>
    <property type="match status" value="1"/>
</dbReference>
<evidence type="ECO:0000256" key="3">
    <source>
        <dbReference type="ARBA" id="ARBA00010617"/>
    </source>
</evidence>
<comment type="similarity">
    <text evidence="3 13">Belongs to the cytochrome P450 family.</text>
</comment>
<dbReference type="SUPFAM" id="SSF48264">
    <property type="entry name" value="Cytochrome P450"/>
    <property type="match status" value="1"/>
</dbReference>
<feature type="binding site" description="axial binding residue" evidence="12">
    <location>
        <position position="106"/>
    </location>
    <ligand>
        <name>heme</name>
        <dbReference type="ChEBI" id="CHEBI:30413"/>
    </ligand>
    <ligandPart>
        <name>Fe</name>
        <dbReference type="ChEBI" id="CHEBI:18248"/>
    </ligandPart>
</feature>
<name>A0A199UDW2_ANACO</name>
<dbReference type="InterPro" id="IPR001128">
    <property type="entry name" value="Cyt_P450"/>
</dbReference>
<evidence type="ECO:0000256" key="12">
    <source>
        <dbReference type="PIRSR" id="PIRSR602401-1"/>
    </source>
</evidence>
<keyword evidence="16" id="KW-1185">Reference proteome</keyword>